<dbReference type="Proteomes" id="UP000291301">
    <property type="component" value="Unassembled WGS sequence"/>
</dbReference>
<proteinExistence type="predicted"/>
<reference evidence="2 3" key="1">
    <citation type="journal article" date="2015" name="Antonie Van Leeuwenhoek">
        <title>Oricola cellulosilytica gen. nov., sp. nov., a cellulose-degrading bacterium of the family Phyllobacteriaceae isolated from surface seashore water, and emended descriptions of Mesorhizobium loti and Phyllobacterium myrsinacearum.</title>
        <authorList>
            <person name="Hameed A."/>
            <person name="Shahina M."/>
            <person name="Lai W.A."/>
            <person name="Lin S.Y."/>
            <person name="Young L.S."/>
            <person name="Liu Y.C."/>
            <person name="Hsu Y.H."/>
            <person name="Young C.C."/>
        </authorList>
    </citation>
    <scope>NUCLEOTIDE SEQUENCE [LARGE SCALE GENOMIC DNA]</scope>
    <source>
        <strain evidence="2 3">KCTC 52183</strain>
    </source>
</reference>
<gene>
    <name evidence="2" type="ORF">E0D97_14060</name>
</gene>
<comment type="caution">
    <text evidence="2">The sequence shown here is derived from an EMBL/GenBank/DDBJ whole genome shotgun (WGS) entry which is preliminary data.</text>
</comment>
<protein>
    <submittedName>
        <fullName evidence="2">DUF4864 domain-containing protein</fullName>
    </submittedName>
</protein>
<dbReference type="EMBL" id="SJST01000006">
    <property type="protein sequence ID" value="TCD13127.1"/>
    <property type="molecule type" value="Genomic_DNA"/>
</dbReference>
<feature type="chain" id="PRO_5020240718" evidence="1">
    <location>
        <begin position="24"/>
        <end position="141"/>
    </location>
</feature>
<name>A0A4R0PA97_9HYPH</name>
<evidence type="ECO:0000313" key="2">
    <source>
        <dbReference type="EMBL" id="TCD13127.1"/>
    </source>
</evidence>
<organism evidence="2 3">
    <name type="scientific">Oricola cellulosilytica</name>
    <dbReference type="NCBI Taxonomy" id="1429082"/>
    <lineage>
        <taxon>Bacteria</taxon>
        <taxon>Pseudomonadati</taxon>
        <taxon>Pseudomonadota</taxon>
        <taxon>Alphaproteobacteria</taxon>
        <taxon>Hyphomicrobiales</taxon>
        <taxon>Ahrensiaceae</taxon>
        <taxon>Oricola</taxon>
    </lineage>
</organism>
<dbReference type="InterPro" id="IPR032710">
    <property type="entry name" value="NTF2-like_dom_sf"/>
</dbReference>
<dbReference type="InterPro" id="IPR032347">
    <property type="entry name" value="DUF4864"/>
</dbReference>
<keyword evidence="3" id="KW-1185">Reference proteome</keyword>
<keyword evidence="1" id="KW-0732">Signal</keyword>
<feature type="signal peptide" evidence="1">
    <location>
        <begin position="1"/>
        <end position="23"/>
    </location>
</feature>
<accession>A0A4R0PA97</accession>
<dbReference type="RefSeq" id="WP_131570027.1">
    <property type="nucleotide sequence ID" value="NZ_JAINFK010000005.1"/>
</dbReference>
<dbReference type="Pfam" id="PF16156">
    <property type="entry name" value="DUF4864"/>
    <property type="match status" value="1"/>
</dbReference>
<evidence type="ECO:0000313" key="3">
    <source>
        <dbReference type="Proteomes" id="UP000291301"/>
    </source>
</evidence>
<sequence length="141" mass="15552">MPKASGLISTAFALFFFAIGAVAQVNSQAEAQDVITRQLEAFLSGNFDEAYSYASPDIKRIYPSLEGFMSMVKRGYLPVLRPGNYAFGRTEQLADGRLVWEVLIRAPDGSDHTAVYFMERQEDGTWKVDGVSLRRGAAGMT</sequence>
<evidence type="ECO:0000256" key="1">
    <source>
        <dbReference type="SAM" id="SignalP"/>
    </source>
</evidence>
<dbReference type="OrthoDB" id="9130422at2"/>
<dbReference type="AlphaFoldDB" id="A0A4R0PA97"/>
<dbReference type="SUPFAM" id="SSF54427">
    <property type="entry name" value="NTF2-like"/>
    <property type="match status" value="1"/>
</dbReference>